<dbReference type="STRING" id="569365.A0A0D2B2M6"/>
<comment type="subcellular location">
    <subcellularLocation>
        <location evidence="1">Nucleus</location>
    </subcellularLocation>
</comment>
<dbReference type="InterPro" id="IPR021858">
    <property type="entry name" value="Fun_TF"/>
</dbReference>
<dbReference type="PANTHER" id="PTHR37534:SF46">
    <property type="entry name" value="ZN(II)2CYS6 TRANSCRIPTION FACTOR (EUROFUNG)"/>
    <property type="match status" value="1"/>
</dbReference>
<protein>
    <recommendedName>
        <fullName evidence="6">Transcription factor domain-containing protein</fullName>
    </recommendedName>
</protein>
<dbReference type="OrthoDB" id="4116727at2759"/>
<dbReference type="HOGENOM" id="CLU_031302_0_0_1"/>
<keyword evidence="5" id="KW-1185">Reference proteome</keyword>
<reference evidence="4 5" key="1">
    <citation type="submission" date="2015-01" db="EMBL/GenBank/DDBJ databases">
        <title>The Genome Sequence of Cladophialophora immunda CBS83496.</title>
        <authorList>
            <consortium name="The Broad Institute Genomics Platform"/>
            <person name="Cuomo C."/>
            <person name="de Hoog S."/>
            <person name="Gorbushina A."/>
            <person name="Stielow B."/>
            <person name="Teixiera M."/>
            <person name="Abouelleil A."/>
            <person name="Chapman S.B."/>
            <person name="Priest M."/>
            <person name="Young S.K."/>
            <person name="Wortman J."/>
            <person name="Nusbaum C."/>
            <person name="Birren B."/>
        </authorList>
    </citation>
    <scope>NUCLEOTIDE SEQUENCE [LARGE SCALE GENOMIC DNA]</scope>
    <source>
        <strain evidence="4 5">CBS 83496</strain>
    </source>
</reference>
<evidence type="ECO:0000256" key="3">
    <source>
        <dbReference type="SAM" id="MobiDB-lite"/>
    </source>
</evidence>
<feature type="compositionally biased region" description="Polar residues" evidence="3">
    <location>
        <begin position="1"/>
        <end position="26"/>
    </location>
</feature>
<dbReference type="PANTHER" id="PTHR37534">
    <property type="entry name" value="TRANSCRIPTIONAL ACTIVATOR PROTEIN UGA3"/>
    <property type="match status" value="1"/>
</dbReference>
<feature type="region of interest" description="Disordered" evidence="3">
    <location>
        <begin position="1"/>
        <end position="50"/>
    </location>
</feature>
<sequence length="507" mass="56861">MGTPQPLSTPEDTSARNASAAESNHLQLDPGECERPEPPDPLTPVFQRSPETISSIDDEESDMHPPDAAYWQFDDNSLGNFLEPLFDTPGEHIAFMYYTKHLSGILAPYDDLRNPYQKLAVFAIGSPVLLHTLVSIATEWMLLYGRSNAKLASARQSKALTSIQKLLVEIESGQADTCGHLLTASLSSLMAAREAALSAILMQIAHAIYSGSAGGKAHIQCAYHLLDQLGYLNQLDRGFLPRLTAQRFAIADVAASLLHATRPKAPLTFPVYQDREDLDLTEPSFCQMTGCPQPVLSALAHISHLACDLREKRQTTDAVLGQAEQLEFGLRTWAAQKFPCLLRHGSGSLSELRYDPDRDGVRFGDARRYQMALVNQSYYWLAQLLLQRRLYRDSKSSRRVQQTVKRLIALINAIPPGQPPASALPLAFYLVARECVSDEDRNWIRERHRQMKETYRSSTRDNLMLITERIWSAEGESQRASRCANNEAEVDDFHDELFSKQLFQVIF</sequence>
<organism evidence="4 5">
    <name type="scientific">Cladophialophora immunda</name>
    <dbReference type="NCBI Taxonomy" id="569365"/>
    <lineage>
        <taxon>Eukaryota</taxon>
        <taxon>Fungi</taxon>
        <taxon>Dikarya</taxon>
        <taxon>Ascomycota</taxon>
        <taxon>Pezizomycotina</taxon>
        <taxon>Eurotiomycetes</taxon>
        <taxon>Chaetothyriomycetidae</taxon>
        <taxon>Chaetothyriales</taxon>
        <taxon>Herpotrichiellaceae</taxon>
        <taxon>Cladophialophora</taxon>
    </lineage>
</organism>
<proteinExistence type="predicted"/>
<keyword evidence="2" id="KW-0539">Nucleus</keyword>
<evidence type="ECO:0008006" key="6">
    <source>
        <dbReference type="Google" id="ProtNLM"/>
    </source>
</evidence>
<dbReference type="AlphaFoldDB" id="A0A0D2B2M6"/>
<dbReference type="RefSeq" id="XP_016252133.1">
    <property type="nucleotide sequence ID" value="XM_016390231.1"/>
</dbReference>
<dbReference type="GO" id="GO:0005634">
    <property type="term" value="C:nucleus"/>
    <property type="evidence" value="ECO:0007669"/>
    <property type="project" value="UniProtKB-SubCell"/>
</dbReference>
<dbReference type="VEuPathDB" id="FungiDB:PV07_03504"/>
<name>A0A0D2B2M6_9EURO</name>
<dbReference type="GeneID" id="27342698"/>
<accession>A0A0D2B2M6</accession>
<dbReference type="Proteomes" id="UP000054466">
    <property type="component" value="Unassembled WGS sequence"/>
</dbReference>
<dbReference type="Pfam" id="PF11951">
    <property type="entry name" value="Fungal_trans_2"/>
    <property type="match status" value="1"/>
</dbReference>
<evidence type="ECO:0000313" key="4">
    <source>
        <dbReference type="EMBL" id="KIW31917.1"/>
    </source>
</evidence>
<evidence type="ECO:0000313" key="5">
    <source>
        <dbReference type="Proteomes" id="UP000054466"/>
    </source>
</evidence>
<gene>
    <name evidence="4" type="ORF">PV07_03504</name>
</gene>
<evidence type="ECO:0000256" key="2">
    <source>
        <dbReference type="ARBA" id="ARBA00023242"/>
    </source>
</evidence>
<dbReference type="EMBL" id="KN847041">
    <property type="protein sequence ID" value="KIW31917.1"/>
    <property type="molecule type" value="Genomic_DNA"/>
</dbReference>
<evidence type="ECO:0000256" key="1">
    <source>
        <dbReference type="ARBA" id="ARBA00004123"/>
    </source>
</evidence>